<sequence length="444" mass="49259">MLDSSGQKQAAKGAASWVARRSRNAALRLEIAGSLRSTRLFQRSSSPIRTSPRRRSKADPADRLSTPFGGRSGDRDRPSPPALDGQPSLQCHNAGTGNVVLRSGRPLQIRHAAMRKAAGSNGHKNSTEFSANRVFCRHKQTLTPLERPLLACSQGIELMDRLNSRWLRQYEAIDLLREFRNKEVLYLPNSGNAGDSLISTATMQFFRRLNISYQAITLDANVDGKTVILGGGGNFIPLYATIKNAFLRFAGRAKRIVLLPHTIRGNEDVISDLPADVLLICREIPSYDHVISVNPKCETALAHDMAFHLDPDELLVNDPDADEFQKVFLTKLADAGVTPSAFSKRAEMRFFRTDGESTGKHGSSDLDISSLFEFGVWPRNSEKSSWCFLEAIRISQAVATDRLHVGIGSAMLGKPCKLHDNSYGKNREVFRHSLRRWSSVSFVE</sequence>
<accession>A0A4D7B792</accession>
<feature type="domain" description="Polysaccharide pyruvyl transferase" evidence="2">
    <location>
        <begin position="192"/>
        <end position="416"/>
    </location>
</feature>
<dbReference type="KEGG" id="pstg:E8M01_19690"/>
<gene>
    <name evidence="3" type="ORF">E8M01_19690</name>
</gene>
<dbReference type="Proteomes" id="UP000298781">
    <property type="component" value="Chromosome"/>
</dbReference>
<dbReference type="InterPro" id="IPR007345">
    <property type="entry name" value="Polysacch_pyruvyl_Trfase"/>
</dbReference>
<evidence type="ECO:0000313" key="3">
    <source>
        <dbReference type="EMBL" id="QCI66240.1"/>
    </source>
</evidence>
<evidence type="ECO:0000256" key="1">
    <source>
        <dbReference type="SAM" id="MobiDB-lite"/>
    </source>
</evidence>
<protein>
    <recommendedName>
        <fullName evidence="2">Polysaccharide pyruvyl transferase domain-containing protein</fullName>
    </recommendedName>
</protein>
<name>A0A4D7B792_9HYPH</name>
<dbReference type="AlphaFoldDB" id="A0A4D7B792"/>
<reference evidence="3 4" key="1">
    <citation type="submission" date="2019-04" db="EMBL/GenBank/DDBJ databases">
        <title>Phreatobacter aquaticus sp. nov.</title>
        <authorList>
            <person name="Choi A."/>
        </authorList>
    </citation>
    <scope>NUCLEOTIDE SEQUENCE [LARGE SCALE GENOMIC DNA]</scope>
    <source>
        <strain evidence="3 4">KCTC 52518</strain>
    </source>
</reference>
<dbReference type="EMBL" id="CP039690">
    <property type="protein sequence ID" value="QCI66240.1"/>
    <property type="molecule type" value="Genomic_DNA"/>
</dbReference>
<feature type="compositionally biased region" description="Polar residues" evidence="1">
    <location>
        <begin position="87"/>
        <end position="96"/>
    </location>
</feature>
<feature type="region of interest" description="Disordered" evidence="1">
    <location>
        <begin position="36"/>
        <end position="97"/>
    </location>
</feature>
<keyword evidence="4" id="KW-1185">Reference proteome</keyword>
<evidence type="ECO:0000259" key="2">
    <source>
        <dbReference type="Pfam" id="PF04230"/>
    </source>
</evidence>
<evidence type="ECO:0000313" key="4">
    <source>
        <dbReference type="Proteomes" id="UP000298781"/>
    </source>
</evidence>
<proteinExistence type="predicted"/>
<dbReference type="Pfam" id="PF04230">
    <property type="entry name" value="PS_pyruv_trans"/>
    <property type="match status" value="1"/>
</dbReference>
<dbReference type="OrthoDB" id="5242601at2"/>
<organism evidence="3 4">
    <name type="scientific">Phreatobacter stygius</name>
    <dbReference type="NCBI Taxonomy" id="1940610"/>
    <lineage>
        <taxon>Bacteria</taxon>
        <taxon>Pseudomonadati</taxon>
        <taxon>Pseudomonadota</taxon>
        <taxon>Alphaproteobacteria</taxon>
        <taxon>Hyphomicrobiales</taxon>
        <taxon>Phreatobacteraceae</taxon>
        <taxon>Phreatobacter</taxon>
    </lineage>
</organism>